<dbReference type="AlphaFoldDB" id="A0AAU7ZLY1"/>
<name>A0AAU7ZLY1_9BACT</name>
<evidence type="ECO:0000313" key="1">
    <source>
        <dbReference type="EMBL" id="XCB31781.1"/>
    </source>
</evidence>
<dbReference type="KEGG" id="tpsc:RBB77_15155"/>
<dbReference type="EMBL" id="CP132942">
    <property type="protein sequence ID" value="XCB31781.1"/>
    <property type="molecule type" value="Genomic_DNA"/>
</dbReference>
<accession>A0AAU7ZLY1</accession>
<reference evidence="1" key="2">
    <citation type="journal article" date="2024" name="Environ. Microbiol.">
        <title>Genome analysis and description of Tunturibacter gen. nov. expands the diversity of Terriglobia in tundra soils.</title>
        <authorList>
            <person name="Messyasz A."/>
            <person name="Mannisto M.K."/>
            <person name="Kerkhof L.J."/>
            <person name="Haggblom M.M."/>
        </authorList>
    </citation>
    <scope>NUCLEOTIDE SEQUENCE</scope>
    <source>
        <strain evidence="1">X5P6</strain>
    </source>
</reference>
<gene>
    <name evidence="1" type="ORF">RBB77_15155</name>
</gene>
<organism evidence="1">
    <name type="scientific">Tunturiibacter psychrotolerans</name>
    <dbReference type="NCBI Taxonomy" id="3069686"/>
    <lineage>
        <taxon>Bacteria</taxon>
        <taxon>Pseudomonadati</taxon>
        <taxon>Acidobacteriota</taxon>
        <taxon>Terriglobia</taxon>
        <taxon>Terriglobales</taxon>
        <taxon>Acidobacteriaceae</taxon>
        <taxon>Tunturiibacter</taxon>
    </lineage>
</organism>
<dbReference type="RefSeq" id="WP_353062623.1">
    <property type="nucleotide sequence ID" value="NZ_CP132942.1"/>
</dbReference>
<proteinExistence type="predicted"/>
<reference evidence="1" key="1">
    <citation type="submission" date="2023-08" db="EMBL/GenBank/DDBJ databases">
        <authorList>
            <person name="Messyasz A."/>
            <person name="Mannisto M.K."/>
            <person name="Kerkhof L.J."/>
            <person name="Haggblom M."/>
        </authorList>
    </citation>
    <scope>NUCLEOTIDE SEQUENCE</scope>
    <source>
        <strain evidence="1">X5P6</strain>
    </source>
</reference>
<protein>
    <submittedName>
        <fullName evidence="1">Uncharacterized protein</fullName>
    </submittedName>
</protein>
<sequence>MTHFVGAHTFGSMKIFAPTNEGYGEAVNEFEAIGLDLAENSTVVYPDPRVAGSSFA</sequence>